<organism evidence="3 4">
    <name type="scientific">Lyophyllum shimeji</name>
    <name type="common">Hon-shimeji</name>
    <name type="synonym">Tricholoma shimeji</name>
    <dbReference type="NCBI Taxonomy" id="47721"/>
    <lineage>
        <taxon>Eukaryota</taxon>
        <taxon>Fungi</taxon>
        <taxon>Dikarya</taxon>
        <taxon>Basidiomycota</taxon>
        <taxon>Agaricomycotina</taxon>
        <taxon>Agaricomycetes</taxon>
        <taxon>Agaricomycetidae</taxon>
        <taxon>Agaricales</taxon>
        <taxon>Tricholomatineae</taxon>
        <taxon>Lyophyllaceae</taxon>
        <taxon>Lyophyllum</taxon>
    </lineage>
</organism>
<dbReference type="InterPro" id="IPR025110">
    <property type="entry name" value="AMP-bd_C"/>
</dbReference>
<feature type="region of interest" description="Disordered" evidence="1">
    <location>
        <begin position="71"/>
        <end position="97"/>
    </location>
</feature>
<evidence type="ECO:0000259" key="2">
    <source>
        <dbReference type="Pfam" id="PF13193"/>
    </source>
</evidence>
<dbReference type="InterPro" id="IPR045851">
    <property type="entry name" value="AMP-bd_C_sf"/>
</dbReference>
<dbReference type="Pfam" id="PF13193">
    <property type="entry name" value="AMP-binding_C"/>
    <property type="match status" value="1"/>
</dbReference>
<dbReference type="EMBL" id="BRPK01000023">
    <property type="protein sequence ID" value="GLB45463.1"/>
    <property type="molecule type" value="Genomic_DNA"/>
</dbReference>
<feature type="domain" description="AMP-binding enzyme C-terminal" evidence="2">
    <location>
        <begin position="14"/>
        <end position="51"/>
    </location>
</feature>
<name>A0A9P3Q0M5_LYOSH</name>
<evidence type="ECO:0000313" key="3">
    <source>
        <dbReference type="EMBL" id="GLB45463.1"/>
    </source>
</evidence>
<comment type="caution">
    <text evidence="3">The sequence shown here is derived from an EMBL/GenBank/DDBJ whole genome shotgun (WGS) entry which is preliminary data.</text>
</comment>
<evidence type="ECO:0000256" key="1">
    <source>
        <dbReference type="SAM" id="MobiDB-lite"/>
    </source>
</evidence>
<proteinExistence type="predicted"/>
<accession>A0A9P3Q0M5</accession>
<evidence type="ECO:0000313" key="4">
    <source>
        <dbReference type="Proteomes" id="UP001063166"/>
    </source>
</evidence>
<dbReference type="OrthoDB" id="6509636at2759"/>
<dbReference type="Proteomes" id="UP001063166">
    <property type="component" value="Unassembled WGS sequence"/>
</dbReference>
<keyword evidence="4" id="KW-1185">Reference proteome</keyword>
<gene>
    <name evidence="3" type="ORF">LshimejAT787_2300230</name>
</gene>
<protein>
    <recommendedName>
        <fullName evidence="2">AMP-binding enzyme C-terminal domain-containing protein</fullName>
    </recommendedName>
</protein>
<dbReference type="Gene3D" id="3.30.300.30">
    <property type="match status" value="1"/>
</dbReference>
<dbReference type="AlphaFoldDB" id="A0A9P3Q0M5"/>
<reference evidence="3" key="1">
    <citation type="submission" date="2022-07" db="EMBL/GenBank/DDBJ databases">
        <title>The genome of Lyophyllum shimeji provides insight into the initial evolution of ectomycorrhizal fungal genome.</title>
        <authorList>
            <person name="Kobayashi Y."/>
            <person name="Shibata T."/>
            <person name="Hirakawa H."/>
            <person name="Shigenobu S."/>
            <person name="Nishiyama T."/>
            <person name="Yamada A."/>
            <person name="Hasebe M."/>
            <person name="Kawaguchi M."/>
        </authorList>
    </citation>
    <scope>NUCLEOTIDE SEQUENCE</scope>
    <source>
        <strain evidence="3">AT787</strain>
    </source>
</reference>
<dbReference type="SUPFAM" id="SSF56801">
    <property type="entry name" value="Acetyl-CoA synthetase-like"/>
    <property type="match status" value="1"/>
</dbReference>
<sequence length="97" mass="10209">MKAPAKLEGCPRLDHSDISSAYVVGVPNDYSGEVAMAFVVLTADAARRVKEDPTDAAKIKASRIRHVTREALTASPSGGSEAAQEDAILEVVTRGSQ</sequence>